<gene>
    <name evidence="3" type="ORF">SASPL_119007</name>
</gene>
<feature type="compositionally biased region" description="Low complexity" evidence="1">
    <location>
        <begin position="262"/>
        <end position="282"/>
    </location>
</feature>
<feature type="region of interest" description="Disordered" evidence="1">
    <location>
        <begin position="702"/>
        <end position="724"/>
    </location>
</feature>
<feature type="compositionally biased region" description="Basic and acidic residues" evidence="1">
    <location>
        <begin position="1198"/>
        <end position="1212"/>
    </location>
</feature>
<feature type="compositionally biased region" description="Polar residues" evidence="1">
    <location>
        <begin position="703"/>
        <end position="724"/>
    </location>
</feature>
<dbReference type="PANTHER" id="PTHR46992">
    <property type="entry name" value="GYF DOMAIN-CONTAINING PROTEIN"/>
    <property type="match status" value="1"/>
</dbReference>
<comment type="caution">
    <text evidence="3">The sequence shown here is derived from an EMBL/GenBank/DDBJ whole genome shotgun (WGS) entry which is preliminary data.</text>
</comment>
<feature type="region of interest" description="Disordered" evidence="1">
    <location>
        <begin position="1198"/>
        <end position="1223"/>
    </location>
</feature>
<accession>A0A8X8Y2F7</accession>
<evidence type="ECO:0000256" key="1">
    <source>
        <dbReference type="SAM" id="MobiDB-lite"/>
    </source>
</evidence>
<feature type="compositionally biased region" description="Basic and acidic residues" evidence="1">
    <location>
        <begin position="84"/>
        <end position="120"/>
    </location>
</feature>
<dbReference type="InterPro" id="IPR003169">
    <property type="entry name" value="GYF"/>
</dbReference>
<reference evidence="3" key="1">
    <citation type="submission" date="2018-01" db="EMBL/GenBank/DDBJ databases">
        <authorList>
            <person name="Mao J.F."/>
        </authorList>
    </citation>
    <scope>NUCLEOTIDE SEQUENCE</scope>
    <source>
        <strain evidence="3">Huo1</strain>
        <tissue evidence="3">Leaf</tissue>
    </source>
</reference>
<feature type="compositionally biased region" description="Basic and acidic residues" evidence="1">
    <location>
        <begin position="31"/>
        <end position="47"/>
    </location>
</feature>
<feature type="region of interest" description="Disordered" evidence="1">
    <location>
        <begin position="1239"/>
        <end position="1303"/>
    </location>
</feature>
<protein>
    <recommendedName>
        <fullName evidence="2">GYF domain-containing protein</fullName>
    </recommendedName>
</protein>
<dbReference type="Gene3D" id="3.30.1490.40">
    <property type="match status" value="1"/>
</dbReference>
<feature type="compositionally biased region" description="Polar residues" evidence="1">
    <location>
        <begin position="202"/>
        <end position="212"/>
    </location>
</feature>
<evidence type="ECO:0000313" key="3">
    <source>
        <dbReference type="EMBL" id="KAG6422435.1"/>
    </source>
</evidence>
<dbReference type="EMBL" id="PNBA02000006">
    <property type="protein sequence ID" value="KAG6422435.1"/>
    <property type="molecule type" value="Genomic_DNA"/>
</dbReference>
<dbReference type="SUPFAM" id="SSF55277">
    <property type="entry name" value="GYF domain"/>
    <property type="match status" value="1"/>
</dbReference>
<feature type="compositionally biased region" description="Basic and acidic residues" evidence="1">
    <location>
        <begin position="213"/>
        <end position="223"/>
    </location>
</feature>
<evidence type="ECO:0000259" key="2">
    <source>
        <dbReference type="PROSITE" id="PS50829"/>
    </source>
</evidence>
<feature type="region of interest" description="Disordered" evidence="1">
    <location>
        <begin position="1"/>
        <end position="282"/>
    </location>
</feature>
<feature type="compositionally biased region" description="Polar residues" evidence="1">
    <location>
        <begin position="73"/>
        <end position="83"/>
    </location>
</feature>
<dbReference type="Pfam" id="PF02213">
    <property type="entry name" value="GYF"/>
    <property type="match status" value="1"/>
</dbReference>
<feature type="compositionally biased region" description="Basic and acidic residues" evidence="1">
    <location>
        <begin position="166"/>
        <end position="201"/>
    </location>
</feature>
<dbReference type="InterPro" id="IPR035445">
    <property type="entry name" value="GYF-like_dom_sf"/>
</dbReference>
<dbReference type="PROSITE" id="PS50829">
    <property type="entry name" value="GYF"/>
    <property type="match status" value="1"/>
</dbReference>
<dbReference type="PANTHER" id="PTHR46992:SF1">
    <property type="entry name" value="GYF DOMAIN-CONTAINING PROTEIN"/>
    <property type="match status" value="1"/>
</dbReference>
<feature type="region of interest" description="Disordered" evidence="1">
    <location>
        <begin position="1570"/>
        <end position="1611"/>
    </location>
</feature>
<dbReference type="CDD" id="cd00072">
    <property type="entry name" value="GYF"/>
    <property type="match status" value="1"/>
</dbReference>
<feature type="domain" description="GYF" evidence="2">
    <location>
        <begin position="534"/>
        <end position="585"/>
    </location>
</feature>
<organism evidence="3">
    <name type="scientific">Salvia splendens</name>
    <name type="common">Scarlet sage</name>
    <dbReference type="NCBI Taxonomy" id="180675"/>
    <lineage>
        <taxon>Eukaryota</taxon>
        <taxon>Viridiplantae</taxon>
        <taxon>Streptophyta</taxon>
        <taxon>Embryophyta</taxon>
        <taxon>Tracheophyta</taxon>
        <taxon>Spermatophyta</taxon>
        <taxon>Magnoliopsida</taxon>
        <taxon>eudicotyledons</taxon>
        <taxon>Gunneridae</taxon>
        <taxon>Pentapetalae</taxon>
        <taxon>asterids</taxon>
        <taxon>lamiids</taxon>
        <taxon>Lamiales</taxon>
        <taxon>Lamiaceae</taxon>
        <taxon>Nepetoideae</taxon>
        <taxon>Mentheae</taxon>
        <taxon>Salviinae</taxon>
        <taxon>Salvia</taxon>
        <taxon>Salvia subgen. Calosphace</taxon>
        <taxon>core Calosphace</taxon>
    </lineage>
</organism>
<evidence type="ECO:0000313" key="4">
    <source>
        <dbReference type="Proteomes" id="UP000298416"/>
    </source>
</evidence>
<dbReference type="Proteomes" id="UP000298416">
    <property type="component" value="Unassembled WGS sequence"/>
</dbReference>
<name>A0A8X8Y2F7_SALSN</name>
<dbReference type="SMART" id="SM00444">
    <property type="entry name" value="GYF"/>
    <property type="match status" value="1"/>
</dbReference>
<reference evidence="3" key="2">
    <citation type="submission" date="2020-08" db="EMBL/GenBank/DDBJ databases">
        <title>Plant Genome Project.</title>
        <authorList>
            <person name="Zhang R.-G."/>
        </authorList>
    </citation>
    <scope>NUCLEOTIDE SEQUENCE</scope>
    <source>
        <strain evidence="3">Huo1</strain>
        <tissue evidence="3">Leaf</tissue>
    </source>
</reference>
<feature type="compositionally biased region" description="Low complexity" evidence="1">
    <location>
        <begin position="1583"/>
        <end position="1600"/>
    </location>
</feature>
<feature type="compositionally biased region" description="Polar residues" evidence="1">
    <location>
        <begin position="1268"/>
        <end position="1296"/>
    </location>
</feature>
<sequence length="1636" mass="180783">MAESKLDLPEDLIGSKPSDQSWIPKASTGNDEDKGLMGSLDDSKDQAAPEIPLSPQWLYAKPNEPKMEARGPSSLSLGTSADLNQKEVWRSDVPEEKKDWRKIAPEPDSARRWREEERETGTFGRKDRRKMDRRVDNALAREPNENRSLPATDRWHDVNNRSAGNETRRDSKWSLRWGPDDKEKDSRGDKRTDMEKEESHNESQSFVSNSRSGPERDTDSRDKWRPRHRMEGNPAGSGQRSAPGFGPERGRVDGSNVGFTVGRGRSSASIGRPSSSSPIGAAQCDKNGKFVYPRGKLLDIYRKQTLESSLAPVPDTFEEVPPITQLEAAEPLAFVTPDSEQEAVLSDIWKGKITSSGALYSALKTGRSGDSFSDVADVEFSIGRQVSFSADVTEDIPDNFDKSPADIQEASVDSIFYDTSSKGGLLNEKTVNYEDQYEVLENMNGKEPDIGHMQALNGAQYGELQLKVAGPAVNQHPLFDSIQSASPFDVNNKLRESNSRLSVQTSEQFWSDELHKTGSRANEYQLDRGIPPEELSLYYQDPQGEIQGPFLGVDIISWFEQGFFGADLPVRLEDAPDDSPFLELGDVMPQLKFGHEYGIGNELSSVMEGASETCLQAGAPVPESVSSTVVDGSRWQLHEFDNIPSHQGQSNVPDSHRHLPQHMYSQGKDFSDFGVQDEEIVFPGRPGSGGGAIGKMSRVYGESATNSGNQSHLPPEMTDSSMSNQNDNKMNPFRWSELASTHTRSEQAPPFSGGVQEKLVSGPGGRLSPFSGMANQAHAPEAWNDAFGSSSHSNSNLYQDVMDGRLSSRMDQEFSQFDIAEKLLQQQLQQQHLQQHGVVPSLNTHMNDAMLEGAPFTKLMHHKQLGNQMGQDMEHLLALQRQQQRQIQLQQQQQLQQQEQFHQQQMLLKEQQQSQARQALLEQLLQSQMRESGRGQSRAALEQALLKQQILNDRQQRSQFPSRHSDPSLEQLIQAKFGQVPHQGHQNDLVDLLSHGRHGQIHPLDQQIIQQDQLHGRQLPLGLRQRLEMEDRPINPGWSLDDAGNFHRNPSASNRAITAGFGPLDFYSQQIPPPEEHLNILERNLSVHDRLQHGLYEPGMLPFERSMSLPVGPAGVNRDVVNSLARGLEMQEQIARIQSSGQGGGFSSGMFSQHINHPLHSNQFHDSRMDTTEGHWSDNNGHLSNDWMESRVQQHLHNERQRREIDAKRNTEDPSLWMSAGSNDDSSKRLLMELLQQKTGHASSEHPDVINGVPNERRPPSGHRHRSMSNQSFGALSDQESGFNNSFTIGSFNSDSGLPPQNRPSEGISSILEIGGLPYRSKGGGMIAAAVDEVSNGNFSKNIAAALTNVERTKMLTNEGNVQGIISDAQEGLIEQAGLTSNDRGEREMPVNVLSRNKSLGSAGFQNIKIGSDDSVPEDTAKDSEAELVDVNVYICTSFGLNIHMPLKYAYLLSLPDLAANSLFLDSVLTSVVVNRLRSSSSKGPENVLLRRPPVSRAASSQEALSELNVDLVRGKSVSSTVTPDGVRREVGVTAVGNVEAASRRDVQFRRTSSCNDADVLETSFSDMLKSSAKKPTPQETHASAAAAAASEALDGASGARNKKKGKKGRQIDPALLGFKVTSNRIMMGEIQRVED</sequence>
<keyword evidence="4" id="KW-1185">Reference proteome</keyword>
<proteinExistence type="predicted"/>